<keyword evidence="8" id="KW-0492">Microsome</keyword>
<feature type="binding site" description="axial binding residue" evidence="13">
    <location>
        <position position="464"/>
    </location>
    <ligand>
        <name>heme</name>
        <dbReference type="ChEBI" id="CHEBI:30413"/>
    </ligand>
    <ligandPart>
        <name>Fe</name>
        <dbReference type="ChEBI" id="CHEBI:18248"/>
    </ligandPart>
</feature>
<evidence type="ECO:0000313" key="16">
    <source>
        <dbReference type="EMBL" id="CAG6683208.1"/>
    </source>
</evidence>
<dbReference type="PRINTS" id="PR00463">
    <property type="entry name" value="EP450I"/>
</dbReference>
<dbReference type="GO" id="GO:0005506">
    <property type="term" value="F:iron ion binding"/>
    <property type="evidence" value="ECO:0007669"/>
    <property type="project" value="InterPro"/>
</dbReference>
<keyword evidence="15" id="KW-0812">Transmembrane</keyword>
<keyword evidence="6 13" id="KW-0479">Metal-binding</keyword>
<keyword evidence="9 14" id="KW-0560">Oxidoreductase</keyword>
<dbReference type="SUPFAM" id="SSF48264">
    <property type="entry name" value="Cytochrome P450"/>
    <property type="match status" value="1"/>
</dbReference>
<evidence type="ECO:0000256" key="12">
    <source>
        <dbReference type="ARBA" id="ARBA00023136"/>
    </source>
</evidence>
<keyword evidence="15" id="KW-1133">Transmembrane helix</keyword>
<evidence type="ECO:0000256" key="5">
    <source>
        <dbReference type="ARBA" id="ARBA00022617"/>
    </source>
</evidence>
<dbReference type="Gene3D" id="1.10.630.10">
    <property type="entry name" value="Cytochrome P450"/>
    <property type="match status" value="1"/>
</dbReference>
<dbReference type="GO" id="GO:0004497">
    <property type="term" value="F:monooxygenase activity"/>
    <property type="evidence" value="ECO:0007669"/>
    <property type="project" value="UniProtKB-KW"/>
</dbReference>
<dbReference type="InterPro" id="IPR036396">
    <property type="entry name" value="Cyt_P450_sf"/>
</dbReference>
<organism evidence="16">
    <name type="scientific">Cacopsylla melanoneura</name>
    <dbReference type="NCBI Taxonomy" id="428564"/>
    <lineage>
        <taxon>Eukaryota</taxon>
        <taxon>Metazoa</taxon>
        <taxon>Ecdysozoa</taxon>
        <taxon>Arthropoda</taxon>
        <taxon>Hexapoda</taxon>
        <taxon>Insecta</taxon>
        <taxon>Pterygota</taxon>
        <taxon>Neoptera</taxon>
        <taxon>Paraneoptera</taxon>
        <taxon>Hemiptera</taxon>
        <taxon>Sternorrhyncha</taxon>
        <taxon>Psylloidea</taxon>
        <taxon>Psyllidae</taxon>
        <taxon>Psyllinae</taxon>
        <taxon>Cacopsylla</taxon>
    </lineage>
</organism>
<accession>A0A8D8X5K8</accession>
<evidence type="ECO:0000256" key="15">
    <source>
        <dbReference type="SAM" id="Phobius"/>
    </source>
</evidence>
<dbReference type="InterPro" id="IPR001128">
    <property type="entry name" value="Cyt_P450"/>
</dbReference>
<feature type="transmembrane region" description="Helical" evidence="15">
    <location>
        <begin position="37"/>
        <end position="56"/>
    </location>
</feature>
<comment type="cofactor">
    <cofactor evidence="1 13">
        <name>heme</name>
        <dbReference type="ChEBI" id="CHEBI:30413"/>
    </cofactor>
</comment>
<reference evidence="16" key="1">
    <citation type="submission" date="2021-05" db="EMBL/GenBank/DDBJ databases">
        <authorList>
            <person name="Alioto T."/>
            <person name="Alioto T."/>
            <person name="Gomez Garrido J."/>
        </authorList>
    </citation>
    <scope>NUCLEOTIDE SEQUENCE</scope>
</reference>
<dbReference type="InterPro" id="IPR017972">
    <property type="entry name" value="Cyt_P450_CS"/>
</dbReference>
<keyword evidence="10 13" id="KW-0408">Iron</keyword>
<keyword evidence="5 13" id="KW-0349">Heme</keyword>
<dbReference type="InterPro" id="IPR002401">
    <property type="entry name" value="Cyt_P450_E_grp-I"/>
</dbReference>
<evidence type="ECO:0000256" key="11">
    <source>
        <dbReference type="ARBA" id="ARBA00023033"/>
    </source>
</evidence>
<dbReference type="GO" id="GO:0016705">
    <property type="term" value="F:oxidoreductase activity, acting on paired donors, with incorporation or reduction of molecular oxygen"/>
    <property type="evidence" value="ECO:0007669"/>
    <property type="project" value="InterPro"/>
</dbReference>
<keyword evidence="11 14" id="KW-0503">Monooxygenase</keyword>
<dbReference type="PROSITE" id="PS00086">
    <property type="entry name" value="CYTOCHROME_P450"/>
    <property type="match status" value="1"/>
</dbReference>
<evidence type="ECO:0000256" key="7">
    <source>
        <dbReference type="ARBA" id="ARBA00022824"/>
    </source>
</evidence>
<dbReference type="PRINTS" id="PR00385">
    <property type="entry name" value="P450"/>
</dbReference>
<keyword evidence="12 15" id="KW-0472">Membrane</keyword>
<comment type="similarity">
    <text evidence="4 14">Belongs to the cytochrome P450 family.</text>
</comment>
<evidence type="ECO:0000256" key="6">
    <source>
        <dbReference type="ARBA" id="ARBA00022723"/>
    </source>
</evidence>
<evidence type="ECO:0000256" key="10">
    <source>
        <dbReference type="ARBA" id="ARBA00023004"/>
    </source>
</evidence>
<evidence type="ECO:0000256" key="3">
    <source>
        <dbReference type="ARBA" id="ARBA00004406"/>
    </source>
</evidence>
<dbReference type="PANTHER" id="PTHR24291:SF189">
    <property type="entry name" value="CYTOCHROME P450 4C3-RELATED"/>
    <property type="match status" value="1"/>
</dbReference>
<evidence type="ECO:0000256" key="2">
    <source>
        <dbReference type="ARBA" id="ARBA00004174"/>
    </source>
</evidence>
<evidence type="ECO:0000256" key="1">
    <source>
        <dbReference type="ARBA" id="ARBA00001971"/>
    </source>
</evidence>
<proteinExistence type="inferred from homology"/>
<evidence type="ECO:0000256" key="9">
    <source>
        <dbReference type="ARBA" id="ARBA00023002"/>
    </source>
</evidence>
<dbReference type="EMBL" id="HBUF01262152">
    <property type="protein sequence ID" value="CAG6683208.1"/>
    <property type="molecule type" value="Transcribed_RNA"/>
</dbReference>
<feature type="transmembrane region" description="Helical" evidence="15">
    <location>
        <begin position="6"/>
        <end position="25"/>
    </location>
</feature>
<keyword evidence="7" id="KW-0256">Endoplasmic reticulum</keyword>
<name>A0A8D8X5K8_9HEMI</name>
<dbReference type="InterPro" id="IPR050196">
    <property type="entry name" value="Cytochrome_P450_Monoox"/>
</dbReference>
<dbReference type="AlphaFoldDB" id="A0A8D8X5K8"/>
<dbReference type="Pfam" id="PF00067">
    <property type="entry name" value="p450"/>
    <property type="match status" value="1"/>
</dbReference>
<dbReference type="GO" id="GO:0020037">
    <property type="term" value="F:heme binding"/>
    <property type="evidence" value="ECO:0007669"/>
    <property type="project" value="InterPro"/>
</dbReference>
<comment type="subcellular location">
    <subcellularLocation>
        <location evidence="3">Endoplasmic reticulum membrane</location>
        <topology evidence="3">Peripheral membrane protein</topology>
    </subcellularLocation>
    <subcellularLocation>
        <location evidence="2">Microsome membrane</location>
        <topology evidence="2">Peripheral membrane protein</topology>
    </subcellularLocation>
</comment>
<evidence type="ECO:0000256" key="4">
    <source>
        <dbReference type="ARBA" id="ARBA00010617"/>
    </source>
</evidence>
<dbReference type="GO" id="GO:0005789">
    <property type="term" value="C:endoplasmic reticulum membrane"/>
    <property type="evidence" value="ECO:0007669"/>
    <property type="project" value="UniProtKB-SubCell"/>
</dbReference>
<sequence length="522" mass="60317">MFILGTLILVFLLSSLLLLLAVHFWHFRRFYYLGYQIPGMSLGIHYLYIVMSWISMENLTKLLLKVYADGSSRSNGSMFKIWYGSKLLVILTNPELIRKIFQRNLRKDDQLYSLMDHGLQGKALLTENCVPKWKNHRKIITRASLNFDALKSYIKIFHEESNILADKMESMANTKHAFRPEPMLTLAGFSMVLRTLYGVDMRMQQTFDEEHPFLLATEFANKILMDRIRKPWFLLDATWKLTGNRRREVKGRQIIRTFVDNIVGRVRENMKKQFTEFIPDISKDTSKSAQNYVEVVLQDQLNPDIPKETVMTDDDLFSEILVMIIGGTDTSKITNTVMMIMLALHSNVQEEVYEEILTVLGNDPDTIPTYSQLQELHTLTRVIKETLRLVPSVHLIAREADEELEIGGYTIPKGVGMYAILSGMHRDPHYWSNPNQFNPHRFLPSASKESTTAYFPFGEGPHLCPGNKYAMLQMKTMMSTLLRRYRILPGDECRSVGDVRFEFGMTMSLVADGNDIRLEPRV</sequence>
<evidence type="ECO:0000256" key="8">
    <source>
        <dbReference type="ARBA" id="ARBA00022848"/>
    </source>
</evidence>
<dbReference type="PANTHER" id="PTHR24291">
    <property type="entry name" value="CYTOCHROME P450 FAMILY 4"/>
    <property type="match status" value="1"/>
</dbReference>
<evidence type="ECO:0000256" key="14">
    <source>
        <dbReference type="RuleBase" id="RU000461"/>
    </source>
</evidence>
<protein>
    <submittedName>
        <fullName evidence="16">Cytochrome P450 4C1</fullName>
    </submittedName>
</protein>
<evidence type="ECO:0000256" key="13">
    <source>
        <dbReference type="PIRSR" id="PIRSR602401-1"/>
    </source>
</evidence>